<accession>A0A3E0VJ17</accession>
<protein>
    <recommendedName>
        <fullName evidence="1">SnoaL-like domain-containing protein</fullName>
    </recommendedName>
</protein>
<reference evidence="2 3" key="1">
    <citation type="submission" date="2017-04" db="EMBL/GenBank/DDBJ databases">
        <title>Comparative genome analysis of Subtercola boreus.</title>
        <authorList>
            <person name="Cho Y.-J."/>
            <person name="Cho A."/>
            <person name="Kim O.-S."/>
            <person name="Lee J.-I."/>
        </authorList>
    </citation>
    <scope>NUCLEOTIDE SEQUENCE [LARGE SCALE GENOMIC DNA]</scope>
    <source>
        <strain evidence="2 3">K300</strain>
    </source>
</reference>
<dbReference type="CDD" id="cd00531">
    <property type="entry name" value="NTF2_like"/>
    <property type="match status" value="1"/>
</dbReference>
<evidence type="ECO:0000313" key="3">
    <source>
        <dbReference type="Proteomes" id="UP000256486"/>
    </source>
</evidence>
<dbReference type="SUPFAM" id="SSF54427">
    <property type="entry name" value="NTF2-like"/>
    <property type="match status" value="1"/>
</dbReference>
<dbReference type="Proteomes" id="UP000256486">
    <property type="component" value="Unassembled WGS sequence"/>
</dbReference>
<sequence length="196" mass="21812">MNESTNDRQAIADLMSGWIRRDLGEWNQLRDLFTPAARIEITWFRGSASDFVDASERMGSSDIRTKHLIASPVIRFSEDGRRALSETNAIIVAESASLTLGSQTHSRFVDRLEKENGQWRIADRRSIYDFASFTFPAGPVRIDAELVAAHPIEYAALAYILHHGGFPVTGTFATQGSAAEREMKVAATAWLTEEHA</sequence>
<evidence type="ECO:0000259" key="1">
    <source>
        <dbReference type="Pfam" id="PF13577"/>
    </source>
</evidence>
<dbReference type="OrthoDB" id="1492465at2"/>
<dbReference type="Gene3D" id="3.10.450.50">
    <property type="match status" value="1"/>
</dbReference>
<proteinExistence type="predicted"/>
<keyword evidence="3" id="KW-1185">Reference proteome</keyword>
<gene>
    <name evidence="2" type="ORF">B7R54_06120</name>
</gene>
<feature type="domain" description="SnoaL-like" evidence="1">
    <location>
        <begin position="4"/>
        <end position="125"/>
    </location>
</feature>
<comment type="caution">
    <text evidence="2">The sequence shown here is derived from an EMBL/GenBank/DDBJ whole genome shotgun (WGS) entry which is preliminary data.</text>
</comment>
<dbReference type="InterPro" id="IPR037401">
    <property type="entry name" value="SnoaL-like"/>
</dbReference>
<organism evidence="2 3">
    <name type="scientific">Subtercola boreus</name>
    <dbReference type="NCBI Taxonomy" id="120213"/>
    <lineage>
        <taxon>Bacteria</taxon>
        <taxon>Bacillati</taxon>
        <taxon>Actinomycetota</taxon>
        <taxon>Actinomycetes</taxon>
        <taxon>Micrococcales</taxon>
        <taxon>Microbacteriaceae</taxon>
        <taxon>Subtercola</taxon>
    </lineage>
</organism>
<evidence type="ECO:0000313" key="2">
    <source>
        <dbReference type="EMBL" id="RFA08847.1"/>
    </source>
</evidence>
<dbReference type="InterPro" id="IPR032710">
    <property type="entry name" value="NTF2-like_dom_sf"/>
</dbReference>
<name>A0A3E0VJ17_9MICO</name>
<dbReference type="EMBL" id="NBWZ01000001">
    <property type="protein sequence ID" value="RFA08847.1"/>
    <property type="molecule type" value="Genomic_DNA"/>
</dbReference>
<dbReference type="Pfam" id="PF13577">
    <property type="entry name" value="SnoaL_4"/>
    <property type="match status" value="1"/>
</dbReference>
<dbReference type="AlphaFoldDB" id="A0A3E0VJ17"/>